<dbReference type="GO" id="GO:0003723">
    <property type="term" value="F:RNA binding"/>
    <property type="evidence" value="ECO:0007669"/>
    <property type="project" value="TreeGrafter"/>
</dbReference>
<comment type="similarity">
    <text evidence="3">Belongs to the WD repeat STRAP family.</text>
</comment>
<dbReference type="SUPFAM" id="SSF52129">
    <property type="entry name" value="Caspase-like"/>
    <property type="match status" value="1"/>
</dbReference>
<dbReference type="SUPFAM" id="SSF50998">
    <property type="entry name" value="Quinoprotein alcohol dehydrogenase-like"/>
    <property type="match status" value="1"/>
</dbReference>
<proteinExistence type="inferred from homology"/>
<dbReference type="InterPro" id="IPR001680">
    <property type="entry name" value="WD40_rpt"/>
</dbReference>
<organism evidence="8 9">
    <name type="scientific">Flaviaesturariibacter aridisoli</name>
    <dbReference type="NCBI Taxonomy" id="2545761"/>
    <lineage>
        <taxon>Bacteria</taxon>
        <taxon>Pseudomonadati</taxon>
        <taxon>Bacteroidota</taxon>
        <taxon>Chitinophagia</taxon>
        <taxon>Chitinophagales</taxon>
        <taxon>Chitinophagaceae</taxon>
        <taxon>Flaviaestuariibacter</taxon>
    </lineage>
</organism>
<dbReference type="Gene3D" id="2.130.10.10">
    <property type="entry name" value="YVTN repeat-like/Quinoprotein amine dehydrogenase"/>
    <property type="match status" value="3"/>
</dbReference>
<protein>
    <recommendedName>
        <fullName evidence="4">Serine-threonine kinase receptor-associated protein</fullName>
    </recommendedName>
</protein>
<evidence type="ECO:0000256" key="3">
    <source>
        <dbReference type="ARBA" id="ARBA00038394"/>
    </source>
</evidence>
<dbReference type="InterPro" id="IPR029030">
    <property type="entry name" value="Caspase-like_dom_sf"/>
</dbReference>
<sequence>MNRILLFLLMLLSARLPAQLTIVPQVSSQNYVTTTVYNPRQQLIAVAEYRVPRLAFWDARSGLKVHTLNLSAPVVDLAVSPDGAWFVACAENGQVSVVNSENLEVHRSFDAAVHAGEYGVVIMERMPVVFVSRDEFVFARYTGSITLPKANPAGDIVTKAERSDKSVQLSLYSIPLRRERAIGTVDKLPLALSWDAASGQLIAAGEQGIARMHLTSGLWTPFVNDSLHVDRFNDPRFGWSDDRAWLSVINKEQELQLFDTRSGKRRRTVQNVFSAAFIGSDSLLYQAGDRKLHLLLLKTGAVTAFSNFTGTQTWSYAWYDYGPGVRGAMTPNGPVTFGLTAGTVSEPAFNQVSPPYGTAPADNGVLVYAQGKGLYEFRTRFASAGRTIATLPSPVYNTLLLERNDRVIVQTRAEGQPDSIYCLRYSNGALVWKAGFGKDGERISGLSANRAGSRLLVSCGWNMLMELSLADGSVQHSMKTQARVFDIRFANDASDTYVTLAELAPHRYGIVRTGSGLQPVLYEQFESNLPFRSFEISNSGAYVCYSYPEGGNFFVKLLQKSMPAQKVEANARIFAFSPKDDFLAAGTATSGMVRLYRFPGLELAADLRCGNGKVHELRFSKDGRFLYAVLEDGWVSVVDVQKKTEAARLTFDGAGFIATTPAGYYAASKRQVAAIGIRTGNRCYPVSNADLKFNRPDLVMQAMGQSSRAVLDVYRRAYQKRLRRLGVDEGEVSLIQGFPQAVVTNAQLLKASVKDRQVDLPVRFESGFGALHAVSVLVNGVPLYGVAGLPLGNRHLSRLDTVLRVPLQQGRNEIEVEAVLSNGVRSTRGKVLVQAQYAAAAPKLYFVGIGIDRFREPGHDLRWSAKDIRDLAGKLRQKLGAALQIDTLLNERVTPGAVAALRGKLAATGVNDRVLVAYSGHGLLSSDFDYYLSAYDVQFSNPAQGGIPYEALERLLDSIPARRKLMLIDACHSGEVDKEDLLAYADKGGTDSLAKGIEIKVVSTDRRIGTYNSFELMQQLFVNVGRSTGATVISAAAGTQFALERGDLRNGVFTWALLEFLQAHPAAPSVEALKKWVNRRVPELTRGLQVPTAREENERMDWTLW</sequence>
<accession>A0A4R4DWF9</accession>
<dbReference type="OrthoDB" id="9812126at2"/>
<dbReference type="InterPro" id="IPR011047">
    <property type="entry name" value="Quinoprotein_ADH-like_sf"/>
</dbReference>
<dbReference type="InterPro" id="IPR024977">
    <property type="entry name" value="Apc4-like_WD40_dom"/>
</dbReference>
<evidence type="ECO:0000313" key="9">
    <source>
        <dbReference type="Proteomes" id="UP000295164"/>
    </source>
</evidence>
<dbReference type="AlphaFoldDB" id="A0A4R4DWF9"/>
<keyword evidence="2" id="KW-0677">Repeat</keyword>
<dbReference type="Proteomes" id="UP000295164">
    <property type="component" value="Unassembled WGS sequence"/>
</dbReference>
<keyword evidence="1" id="KW-0853">WD repeat</keyword>
<dbReference type="InterPro" id="IPR011600">
    <property type="entry name" value="Pept_C14_caspase"/>
</dbReference>
<evidence type="ECO:0000256" key="4">
    <source>
        <dbReference type="ARBA" id="ARBA00040390"/>
    </source>
</evidence>
<dbReference type="SUPFAM" id="SSF63825">
    <property type="entry name" value="YWTD domain"/>
    <property type="match status" value="1"/>
</dbReference>
<feature type="domain" description="Peptidase C14 caspase" evidence="6">
    <location>
        <begin position="849"/>
        <end position="1094"/>
    </location>
</feature>
<dbReference type="InterPro" id="IPR015943">
    <property type="entry name" value="WD40/YVTN_repeat-like_dom_sf"/>
</dbReference>
<comment type="caution">
    <text evidence="8">The sequence shown here is derived from an EMBL/GenBank/DDBJ whole genome shotgun (WGS) entry which is preliminary data.</text>
</comment>
<dbReference type="Pfam" id="PF12894">
    <property type="entry name" value="ANAPC4_WD40"/>
    <property type="match status" value="1"/>
</dbReference>
<keyword evidence="5" id="KW-0732">Signal</keyword>
<dbReference type="Pfam" id="PF00400">
    <property type="entry name" value="WD40"/>
    <property type="match status" value="1"/>
</dbReference>
<reference evidence="8 9" key="1">
    <citation type="submission" date="2019-03" db="EMBL/GenBank/DDBJ databases">
        <authorList>
            <person name="Kim M.K.M."/>
        </authorList>
    </citation>
    <scope>NUCLEOTIDE SEQUENCE [LARGE SCALE GENOMIC DNA]</scope>
    <source>
        <strain evidence="8 9">17J68-15</strain>
    </source>
</reference>
<dbReference type="Gene3D" id="3.40.50.1460">
    <property type="match status" value="1"/>
</dbReference>
<dbReference type="GO" id="GO:0004197">
    <property type="term" value="F:cysteine-type endopeptidase activity"/>
    <property type="evidence" value="ECO:0007669"/>
    <property type="project" value="InterPro"/>
</dbReference>
<keyword evidence="9" id="KW-1185">Reference proteome</keyword>
<feature type="chain" id="PRO_5020220034" description="Serine-threonine kinase receptor-associated protein" evidence="5">
    <location>
        <begin position="21"/>
        <end position="1105"/>
    </location>
</feature>
<dbReference type="SMART" id="SM00320">
    <property type="entry name" value="WD40"/>
    <property type="match status" value="2"/>
</dbReference>
<feature type="domain" description="Anaphase-promoting complex subunit 4-like WD40" evidence="7">
    <location>
        <begin position="575"/>
        <end position="647"/>
    </location>
</feature>
<dbReference type="GO" id="GO:0006508">
    <property type="term" value="P:proteolysis"/>
    <property type="evidence" value="ECO:0007669"/>
    <property type="project" value="InterPro"/>
</dbReference>
<evidence type="ECO:0000256" key="5">
    <source>
        <dbReference type="SAM" id="SignalP"/>
    </source>
</evidence>
<evidence type="ECO:0000256" key="2">
    <source>
        <dbReference type="ARBA" id="ARBA00022737"/>
    </source>
</evidence>
<name>A0A4R4DWF9_9BACT</name>
<evidence type="ECO:0000256" key="1">
    <source>
        <dbReference type="ARBA" id="ARBA00022574"/>
    </source>
</evidence>
<feature type="signal peptide" evidence="5">
    <location>
        <begin position="1"/>
        <end position="20"/>
    </location>
</feature>
<dbReference type="EMBL" id="SKFH01000026">
    <property type="protein sequence ID" value="TCZ68589.1"/>
    <property type="molecule type" value="Genomic_DNA"/>
</dbReference>
<dbReference type="Pfam" id="PF00656">
    <property type="entry name" value="Peptidase_C14"/>
    <property type="match status" value="1"/>
</dbReference>
<evidence type="ECO:0000313" key="8">
    <source>
        <dbReference type="EMBL" id="TCZ68589.1"/>
    </source>
</evidence>
<dbReference type="PANTHER" id="PTHR19877">
    <property type="entry name" value="EUKARYOTIC TRANSLATION INITIATION FACTOR 3 SUBUNIT I"/>
    <property type="match status" value="1"/>
</dbReference>
<evidence type="ECO:0000259" key="7">
    <source>
        <dbReference type="Pfam" id="PF12894"/>
    </source>
</evidence>
<dbReference type="RefSeq" id="WP_131852769.1">
    <property type="nucleotide sequence ID" value="NZ_SKFH01000026.1"/>
</dbReference>
<evidence type="ECO:0000259" key="6">
    <source>
        <dbReference type="Pfam" id="PF00656"/>
    </source>
</evidence>
<gene>
    <name evidence="8" type="ORF">E0486_13785</name>
</gene>